<dbReference type="EMBL" id="JAAIWM010000001">
    <property type="protein sequence ID" value="NEY71118.1"/>
    <property type="molecule type" value="Genomic_DNA"/>
</dbReference>
<dbReference type="Proteomes" id="UP000481043">
    <property type="component" value="Unassembled WGS sequence"/>
</dbReference>
<sequence length="372" mass="44250">MPSGQWSFFTEYAIYDYINHRFKENQLYINKIVDSGKHIYNTKQLKVVELENINDSFFPDVKGIKIKGDSKYKRPAEIKFLTSSFKYHLEKTDDFQEFIKNNGCIISLRHDKIPTSLHNYNIDVFQLDINDFIGYSRENFVRLLNRQINYHNDKKIWLMYAPSERNFYKGTSEVPPAYLSGRWCPSNKLNNFDLSKDDKVIFINTKGSSWQNVKKKLNSDGVFYEKWLLNEIFICTVTSPIRSRKEYCDILGKDIHEPLWYDETIEGKKDRRVKNGKENVIRWNEVFEFRVDTRLSNLNINLNEFSYENKVFHKLVHIILNVFADSTSREIDQETYSLFIEYIAKIQNYKTNNLLPLMNEENNLNLNQGNIH</sequence>
<proteinExistence type="predicted"/>
<dbReference type="RefSeq" id="WP_163178306.1">
    <property type="nucleotide sequence ID" value="NZ_JAAIWM010000001.1"/>
</dbReference>
<keyword evidence="2" id="KW-1185">Reference proteome</keyword>
<name>A0A6M0Q7N9_9BACI</name>
<dbReference type="AlphaFoldDB" id="A0A6M0Q7N9"/>
<gene>
    <name evidence="1" type="ORF">G4D63_05120</name>
</gene>
<protein>
    <submittedName>
        <fullName evidence="1">Uncharacterized protein</fullName>
    </submittedName>
</protein>
<reference evidence="1 2" key="1">
    <citation type="submission" date="2020-02" db="EMBL/GenBank/DDBJ databases">
        <title>Bacillus aquiflavi sp. nov., isolated from yellow water of strong flavor Chinese baijiu in Yibin region of China.</title>
        <authorList>
            <person name="Xie J."/>
        </authorList>
    </citation>
    <scope>NUCLEOTIDE SEQUENCE [LARGE SCALE GENOMIC DNA]</scope>
    <source>
        <strain evidence="1 2">SA4</strain>
    </source>
</reference>
<evidence type="ECO:0000313" key="1">
    <source>
        <dbReference type="EMBL" id="NEY71118.1"/>
    </source>
</evidence>
<evidence type="ECO:0000313" key="2">
    <source>
        <dbReference type="Proteomes" id="UP000481043"/>
    </source>
</evidence>
<organism evidence="1 2">
    <name type="scientific">Bacillus mesophilus</name>
    <dbReference type="NCBI Taxonomy" id="1808955"/>
    <lineage>
        <taxon>Bacteria</taxon>
        <taxon>Bacillati</taxon>
        <taxon>Bacillota</taxon>
        <taxon>Bacilli</taxon>
        <taxon>Bacillales</taxon>
        <taxon>Bacillaceae</taxon>
        <taxon>Bacillus</taxon>
    </lineage>
</organism>
<accession>A0A6M0Q7N9</accession>
<comment type="caution">
    <text evidence="1">The sequence shown here is derived from an EMBL/GenBank/DDBJ whole genome shotgun (WGS) entry which is preliminary data.</text>
</comment>